<sequence length="166" mass="17658">MVPLAPLAAPSYSASTQTTPLPTELTPEQLAALSTETRQAMEERLRVLDLVQSHIFSSMQYLASALSALPPAPASAPVPTPSTDTDNNHTTDASTNDTTTTSTTSSTSSSQQQQQQQKASSSTSETRLATSTRMEHISEQEDNDEPAPLGSRSSEKGKMRSMDTDG</sequence>
<dbReference type="EMBL" id="MCGE01000021">
    <property type="protein sequence ID" value="ORZ11573.1"/>
    <property type="molecule type" value="Genomic_DNA"/>
</dbReference>
<feature type="compositionally biased region" description="Low complexity" evidence="1">
    <location>
        <begin position="81"/>
        <end position="124"/>
    </location>
</feature>
<dbReference type="OrthoDB" id="7759664at2759"/>
<dbReference type="STRING" id="90262.A0A1X2I8F5"/>
<dbReference type="AlphaFoldDB" id="A0A1X2I8F5"/>
<protein>
    <submittedName>
        <fullName evidence="2">Uncharacterized protein</fullName>
    </submittedName>
</protein>
<dbReference type="Proteomes" id="UP000193560">
    <property type="component" value="Unassembled WGS sequence"/>
</dbReference>
<evidence type="ECO:0000313" key="2">
    <source>
        <dbReference type="EMBL" id="ORZ11573.1"/>
    </source>
</evidence>
<name>A0A1X2I8F5_9FUNG</name>
<proteinExistence type="predicted"/>
<evidence type="ECO:0000256" key="1">
    <source>
        <dbReference type="SAM" id="MobiDB-lite"/>
    </source>
</evidence>
<organism evidence="2 3">
    <name type="scientific">Absidia repens</name>
    <dbReference type="NCBI Taxonomy" id="90262"/>
    <lineage>
        <taxon>Eukaryota</taxon>
        <taxon>Fungi</taxon>
        <taxon>Fungi incertae sedis</taxon>
        <taxon>Mucoromycota</taxon>
        <taxon>Mucoromycotina</taxon>
        <taxon>Mucoromycetes</taxon>
        <taxon>Mucorales</taxon>
        <taxon>Cunninghamellaceae</taxon>
        <taxon>Absidia</taxon>
    </lineage>
</organism>
<reference evidence="2 3" key="1">
    <citation type="submission" date="2016-07" db="EMBL/GenBank/DDBJ databases">
        <title>Pervasive Adenine N6-methylation of Active Genes in Fungi.</title>
        <authorList>
            <consortium name="DOE Joint Genome Institute"/>
            <person name="Mondo S.J."/>
            <person name="Dannebaum R.O."/>
            <person name="Kuo R.C."/>
            <person name="Labutti K."/>
            <person name="Haridas S."/>
            <person name="Kuo A."/>
            <person name="Salamov A."/>
            <person name="Ahrendt S.R."/>
            <person name="Lipzen A."/>
            <person name="Sullivan W."/>
            <person name="Andreopoulos W.B."/>
            <person name="Clum A."/>
            <person name="Lindquist E."/>
            <person name="Daum C."/>
            <person name="Ramamoorthy G.K."/>
            <person name="Gryganskyi A."/>
            <person name="Culley D."/>
            <person name="Magnuson J.K."/>
            <person name="James T.Y."/>
            <person name="O'Malley M.A."/>
            <person name="Stajich J.E."/>
            <person name="Spatafora J.W."/>
            <person name="Visel A."/>
            <person name="Grigoriev I.V."/>
        </authorList>
    </citation>
    <scope>NUCLEOTIDE SEQUENCE [LARGE SCALE GENOMIC DNA]</scope>
    <source>
        <strain evidence="2 3">NRRL 1336</strain>
    </source>
</reference>
<keyword evidence="3" id="KW-1185">Reference proteome</keyword>
<comment type="caution">
    <text evidence="2">The sequence shown here is derived from an EMBL/GenBank/DDBJ whole genome shotgun (WGS) entry which is preliminary data.</text>
</comment>
<feature type="compositionally biased region" description="Pro residues" evidence="1">
    <location>
        <begin position="70"/>
        <end position="80"/>
    </location>
</feature>
<feature type="region of interest" description="Disordered" evidence="1">
    <location>
        <begin position="69"/>
        <end position="166"/>
    </location>
</feature>
<gene>
    <name evidence="2" type="ORF">BCR42DRAFT_421362</name>
</gene>
<evidence type="ECO:0000313" key="3">
    <source>
        <dbReference type="Proteomes" id="UP000193560"/>
    </source>
</evidence>
<feature type="compositionally biased region" description="Basic and acidic residues" evidence="1">
    <location>
        <begin position="153"/>
        <end position="166"/>
    </location>
</feature>
<feature type="region of interest" description="Disordered" evidence="1">
    <location>
        <begin position="1"/>
        <end position="24"/>
    </location>
</feature>
<accession>A0A1X2I8F5</accession>